<protein>
    <submittedName>
        <fullName evidence="2">Uncharacterized protein</fullName>
    </submittedName>
</protein>
<gene>
    <name evidence="2" type="ORF">PVAP13_4NG083517</name>
</gene>
<evidence type="ECO:0000313" key="2">
    <source>
        <dbReference type="EMBL" id="KAG2605567.1"/>
    </source>
</evidence>
<sequence>MPFKHRQRDSLPSAAASIPVTTTPPAAVTTTTPASQERRGGAAPAGPRRRSRRPCRPLPPAKAAHACQGRAGCRCRAGPHQPESSPGTLRPSRWLPAGQPRPPPAPDRAAALKRVVERGTREREEEGSWWGWIRGEGV</sequence>
<feature type="region of interest" description="Disordered" evidence="1">
    <location>
        <begin position="1"/>
        <end position="138"/>
    </location>
</feature>
<evidence type="ECO:0000256" key="1">
    <source>
        <dbReference type="SAM" id="MobiDB-lite"/>
    </source>
</evidence>
<accession>A0A8T0T5L1</accession>
<feature type="compositionally biased region" description="Low complexity" evidence="1">
    <location>
        <begin position="12"/>
        <end position="46"/>
    </location>
</feature>
<organism evidence="2 3">
    <name type="scientific">Panicum virgatum</name>
    <name type="common">Blackwell switchgrass</name>
    <dbReference type="NCBI Taxonomy" id="38727"/>
    <lineage>
        <taxon>Eukaryota</taxon>
        <taxon>Viridiplantae</taxon>
        <taxon>Streptophyta</taxon>
        <taxon>Embryophyta</taxon>
        <taxon>Tracheophyta</taxon>
        <taxon>Spermatophyta</taxon>
        <taxon>Magnoliopsida</taxon>
        <taxon>Liliopsida</taxon>
        <taxon>Poales</taxon>
        <taxon>Poaceae</taxon>
        <taxon>PACMAD clade</taxon>
        <taxon>Panicoideae</taxon>
        <taxon>Panicodae</taxon>
        <taxon>Paniceae</taxon>
        <taxon>Panicinae</taxon>
        <taxon>Panicum</taxon>
        <taxon>Panicum sect. Hiantes</taxon>
    </lineage>
</organism>
<dbReference type="EMBL" id="CM029044">
    <property type="protein sequence ID" value="KAG2605567.1"/>
    <property type="molecule type" value="Genomic_DNA"/>
</dbReference>
<feature type="compositionally biased region" description="Basic and acidic residues" evidence="1">
    <location>
        <begin position="114"/>
        <end position="126"/>
    </location>
</feature>
<keyword evidence="3" id="KW-1185">Reference proteome</keyword>
<reference evidence="2" key="1">
    <citation type="submission" date="2020-05" db="EMBL/GenBank/DDBJ databases">
        <title>WGS assembly of Panicum virgatum.</title>
        <authorList>
            <person name="Lovell J.T."/>
            <person name="Jenkins J."/>
            <person name="Shu S."/>
            <person name="Juenger T.E."/>
            <person name="Schmutz J."/>
        </authorList>
    </citation>
    <scope>NUCLEOTIDE SEQUENCE</scope>
    <source>
        <strain evidence="2">AP13</strain>
    </source>
</reference>
<dbReference type="Proteomes" id="UP000823388">
    <property type="component" value="Chromosome 4N"/>
</dbReference>
<comment type="caution">
    <text evidence="2">The sequence shown here is derived from an EMBL/GenBank/DDBJ whole genome shotgun (WGS) entry which is preliminary data.</text>
</comment>
<name>A0A8T0T5L1_PANVG</name>
<feature type="compositionally biased region" description="Low complexity" evidence="1">
    <location>
        <begin position="128"/>
        <end position="138"/>
    </location>
</feature>
<proteinExistence type="predicted"/>
<dbReference type="AlphaFoldDB" id="A0A8T0T5L1"/>
<evidence type="ECO:0000313" key="3">
    <source>
        <dbReference type="Proteomes" id="UP000823388"/>
    </source>
</evidence>